<dbReference type="InterPro" id="IPR016024">
    <property type="entry name" value="ARM-type_fold"/>
</dbReference>
<name>K7MRI2_SOYBN</name>
<dbReference type="HOGENOM" id="CLU_018084_5_0_1"/>
<sequence length="445" mass="49373">MSLQPGSGSGSGSDSGSGSEKRKKSYDSEINLVDDTPLKKGRREELSSEIPSKEKLLEAIPEMKQRIWSECPDEQMDAMMHFTNLLGSIEPPRPIDEVIEAEVVPRFVQFLDMYDKPDLQFEAVWSLTNIASGKSHHTRVVVEHGAVPLLVKLLILSNNEDVIEQVVWAISNIAGESPKYRDLVLEEGVLLPLISLLGPPLPTMSMLLTTTWTLSNLVRGKPHVQFKQVEPLMPVLKTLIDMDNEEVLLNACSALYFLSNVSAGATQAIIEAEVCPKLVELLLYSSDSVSLLALQTLGNIAAGNDAQTQHVIDNQFLPPVRLLLFLTRERNEIIFRKACWAISNITAGNRTQIQAVIDAEIFPILVGFFCHHHADSDFDIKKEVVWAITNATRRGSADQIMDLADQGCAKPLSELLTHPNPEIVSICVEGLQKILMARISQQQRR</sequence>
<dbReference type="Gene3D" id="1.25.10.10">
    <property type="entry name" value="Leucine-rich Repeat Variant"/>
    <property type="match status" value="1"/>
</dbReference>
<dbReference type="GO" id="GO:0005737">
    <property type="term" value="C:cytoplasm"/>
    <property type="evidence" value="ECO:0007669"/>
    <property type="project" value="InterPro"/>
</dbReference>
<gene>
    <name evidence="8" type="ORF">GLYMA_18G119800</name>
</gene>
<dbReference type="EMBL" id="CM000851">
    <property type="protein sequence ID" value="KRG99088.1"/>
    <property type="molecule type" value="Genomic_DNA"/>
</dbReference>
<dbReference type="GO" id="GO:0005634">
    <property type="term" value="C:nucleus"/>
    <property type="evidence" value="ECO:0000318"/>
    <property type="project" value="GO_Central"/>
</dbReference>
<accession>K7MRI2</accession>
<evidence type="ECO:0000256" key="3">
    <source>
        <dbReference type="ARBA" id="ARBA00022737"/>
    </source>
</evidence>
<dbReference type="AlphaFoldDB" id="K7MRI2"/>
<dbReference type="GO" id="GO:0061608">
    <property type="term" value="F:nuclear import signal receptor activity"/>
    <property type="evidence" value="ECO:0000318"/>
    <property type="project" value="GO_Central"/>
</dbReference>
<keyword evidence="2 5" id="KW-0813">Transport</keyword>
<evidence type="ECO:0000256" key="1">
    <source>
        <dbReference type="ARBA" id="ARBA00010394"/>
    </source>
</evidence>
<dbReference type="SMART" id="SM00185">
    <property type="entry name" value="ARM"/>
    <property type="match status" value="7"/>
</dbReference>
<feature type="repeat" description="ARM" evidence="6">
    <location>
        <begin position="145"/>
        <end position="188"/>
    </location>
</feature>
<reference evidence="9" key="2">
    <citation type="submission" date="2018-02" db="UniProtKB">
        <authorList>
            <consortium name="EnsemblPlants"/>
        </authorList>
    </citation>
    <scope>IDENTIFICATION</scope>
    <source>
        <strain evidence="9">Williams 82</strain>
    </source>
</reference>
<keyword evidence="10" id="KW-1185">Reference proteome</keyword>
<dbReference type="PIRSF" id="PIRSF005673">
    <property type="entry name" value="Importin_alpha"/>
    <property type="match status" value="1"/>
</dbReference>
<reference evidence="8" key="3">
    <citation type="submission" date="2018-07" db="EMBL/GenBank/DDBJ databases">
        <title>WGS assembly of Glycine max.</title>
        <authorList>
            <person name="Schmutz J."/>
            <person name="Cannon S."/>
            <person name="Schlueter J."/>
            <person name="Ma J."/>
            <person name="Mitros T."/>
            <person name="Nelson W."/>
            <person name="Hyten D."/>
            <person name="Song Q."/>
            <person name="Thelen J."/>
            <person name="Cheng J."/>
            <person name="Xu D."/>
            <person name="Hellsten U."/>
            <person name="May G."/>
            <person name="Yu Y."/>
            <person name="Sakurai T."/>
            <person name="Umezawa T."/>
            <person name="Bhattacharyya M."/>
            <person name="Sandhu D."/>
            <person name="Valliyodan B."/>
            <person name="Lindquist E."/>
            <person name="Peto M."/>
            <person name="Grant D."/>
            <person name="Shu S."/>
            <person name="Goodstein D."/>
            <person name="Barry K."/>
            <person name="Futrell-Griggs M."/>
            <person name="Abernathy B."/>
            <person name="Du J."/>
            <person name="Tian Z."/>
            <person name="Zhu L."/>
            <person name="Gill N."/>
            <person name="Joshi T."/>
            <person name="Libault M."/>
            <person name="Sethuraman A."/>
            <person name="Zhang X."/>
            <person name="Shinozaki K."/>
            <person name="Nguyen H."/>
            <person name="Wing R."/>
            <person name="Cregan P."/>
            <person name="Specht J."/>
            <person name="Grimwood J."/>
            <person name="Rokhsar D."/>
            <person name="Stacey G."/>
            <person name="Shoemaker R."/>
            <person name="Jackson S."/>
        </authorList>
    </citation>
    <scope>NUCLEOTIDE SEQUENCE</scope>
    <source>
        <tissue evidence="8">Callus</tissue>
    </source>
</reference>
<dbReference type="eggNOG" id="KOG0166">
    <property type="taxonomic scope" value="Eukaryota"/>
</dbReference>
<evidence type="ECO:0000256" key="6">
    <source>
        <dbReference type="PROSITE-ProRule" id="PRU00259"/>
    </source>
</evidence>
<evidence type="ECO:0000256" key="5">
    <source>
        <dbReference type="PIRNR" id="PIRNR005673"/>
    </source>
</evidence>
<reference evidence="8 9" key="1">
    <citation type="journal article" date="2010" name="Nature">
        <title>Genome sequence of the palaeopolyploid soybean.</title>
        <authorList>
            <person name="Schmutz J."/>
            <person name="Cannon S.B."/>
            <person name="Schlueter J."/>
            <person name="Ma J."/>
            <person name="Mitros T."/>
            <person name="Nelson W."/>
            <person name="Hyten D.L."/>
            <person name="Song Q."/>
            <person name="Thelen J.J."/>
            <person name="Cheng J."/>
            <person name="Xu D."/>
            <person name="Hellsten U."/>
            <person name="May G.D."/>
            <person name="Yu Y."/>
            <person name="Sakurai T."/>
            <person name="Umezawa T."/>
            <person name="Bhattacharyya M.K."/>
            <person name="Sandhu D."/>
            <person name="Valliyodan B."/>
            <person name="Lindquist E."/>
            <person name="Peto M."/>
            <person name="Grant D."/>
            <person name="Shu S."/>
            <person name="Goodstein D."/>
            <person name="Barry K."/>
            <person name="Futrell-Griggs M."/>
            <person name="Abernathy B."/>
            <person name="Du J."/>
            <person name="Tian Z."/>
            <person name="Zhu L."/>
            <person name="Gill N."/>
            <person name="Joshi T."/>
            <person name="Libault M."/>
            <person name="Sethuraman A."/>
            <person name="Zhang X.-C."/>
            <person name="Shinozaki K."/>
            <person name="Nguyen H.T."/>
            <person name="Wing R.A."/>
            <person name="Cregan P."/>
            <person name="Specht J."/>
            <person name="Grimwood J."/>
            <person name="Rokhsar D."/>
            <person name="Stacey G."/>
            <person name="Shoemaker R.C."/>
            <person name="Jackson S.A."/>
        </authorList>
    </citation>
    <scope>NUCLEOTIDE SEQUENCE</scope>
    <source>
        <strain evidence="9">cv. Williams 82</strain>
        <tissue evidence="8">Callus</tissue>
    </source>
</reference>
<dbReference type="InterPro" id="IPR024931">
    <property type="entry name" value="Importin_alpha"/>
</dbReference>
<evidence type="ECO:0000256" key="7">
    <source>
        <dbReference type="SAM" id="MobiDB-lite"/>
    </source>
</evidence>
<organism evidence="8">
    <name type="scientific">Glycine max</name>
    <name type="common">Soybean</name>
    <name type="synonym">Glycine hispida</name>
    <dbReference type="NCBI Taxonomy" id="3847"/>
    <lineage>
        <taxon>Eukaryota</taxon>
        <taxon>Viridiplantae</taxon>
        <taxon>Streptophyta</taxon>
        <taxon>Embryophyta</taxon>
        <taxon>Tracheophyta</taxon>
        <taxon>Spermatophyta</taxon>
        <taxon>Magnoliopsida</taxon>
        <taxon>eudicotyledons</taxon>
        <taxon>Gunneridae</taxon>
        <taxon>Pentapetalae</taxon>
        <taxon>rosids</taxon>
        <taxon>fabids</taxon>
        <taxon>Fabales</taxon>
        <taxon>Fabaceae</taxon>
        <taxon>Papilionoideae</taxon>
        <taxon>50 kb inversion clade</taxon>
        <taxon>NPAAA clade</taxon>
        <taxon>indigoferoid/millettioid clade</taxon>
        <taxon>Phaseoleae</taxon>
        <taxon>Glycine</taxon>
        <taxon>Glycine subgen. Soja</taxon>
    </lineage>
</organism>
<dbReference type="STRING" id="3847.K7MRI2"/>
<dbReference type="SUPFAM" id="SSF48371">
    <property type="entry name" value="ARM repeat"/>
    <property type="match status" value="1"/>
</dbReference>
<evidence type="ECO:0000313" key="10">
    <source>
        <dbReference type="Proteomes" id="UP000008827"/>
    </source>
</evidence>
<evidence type="ECO:0000313" key="8">
    <source>
        <dbReference type="EMBL" id="KRG99088.1"/>
    </source>
</evidence>
<evidence type="ECO:0000256" key="2">
    <source>
        <dbReference type="ARBA" id="ARBA00022448"/>
    </source>
</evidence>
<dbReference type="Gramene" id="KRG99088">
    <property type="protein sequence ID" value="KRG99088"/>
    <property type="gene ID" value="GLYMA_18G119800"/>
</dbReference>
<comment type="similarity">
    <text evidence="1 5">Belongs to the importin alpha family.</text>
</comment>
<dbReference type="Proteomes" id="UP000008827">
    <property type="component" value="Chromosome 18"/>
</dbReference>
<dbReference type="PROSITE" id="PS50176">
    <property type="entry name" value="ARM_REPEAT"/>
    <property type="match status" value="1"/>
</dbReference>
<proteinExistence type="inferred from homology"/>
<dbReference type="PaxDb" id="3847-GLYMA18G15130.2"/>
<dbReference type="GO" id="GO:0008139">
    <property type="term" value="F:nuclear localization sequence binding"/>
    <property type="evidence" value="ECO:0000318"/>
    <property type="project" value="GO_Central"/>
</dbReference>
<feature type="region of interest" description="Disordered" evidence="7">
    <location>
        <begin position="1"/>
        <end position="49"/>
    </location>
</feature>
<evidence type="ECO:0000313" key="9">
    <source>
        <dbReference type="EnsemblPlants" id="KRG99088"/>
    </source>
</evidence>
<dbReference type="EnsemblPlants" id="KRG99088">
    <property type="protein sequence ID" value="KRG99088"/>
    <property type="gene ID" value="GLYMA_18G119800"/>
</dbReference>
<feature type="compositionally biased region" description="Basic and acidic residues" evidence="7">
    <location>
        <begin position="36"/>
        <end position="49"/>
    </location>
</feature>
<protein>
    <recommendedName>
        <fullName evidence="5">Importin subunit alpha</fullName>
    </recommendedName>
</protein>
<dbReference type="InterPro" id="IPR000225">
    <property type="entry name" value="Armadillo"/>
</dbReference>
<evidence type="ECO:0000256" key="4">
    <source>
        <dbReference type="ARBA" id="ARBA00022927"/>
    </source>
</evidence>
<dbReference type="InterPro" id="IPR011989">
    <property type="entry name" value="ARM-like"/>
</dbReference>
<dbReference type="PANTHER" id="PTHR23316">
    <property type="entry name" value="IMPORTIN ALPHA"/>
    <property type="match status" value="1"/>
</dbReference>
<dbReference type="SMR" id="K7MRI2"/>
<dbReference type="GO" id="GO:0006607">
    <property type="term" value="P:NLS-bearing protein import into nucleus"/>
    <property type="evidence" value="ECO:0000318"/>
    <property type="project" value="GO_Central"/>
</dbReference>
<keyword evidence="3" id="KW-0677">Repeat</keyword>
<dbReference type="Pfam" id="PF00514">
    <property type="entry name" value="Arm"/>
    <property type="match status" value="4"/>
</dbReference>
<keyword evidence="4 5" id="KW-0653">Protein transport</keyword>